<dbReference type="GO" id="GO:0005886">
    <property type="term" value="C:plasma membrane"/>
    <property type="evidence" value="ECO:0007669"/>
    <property type="project" value="TreeGrafter"/>
</dbReference>
<evidence type="ECO:0000259" key="3">
    <source>
        <dbReference type="PROSITE" id="PS50215"/>
    </source>
</evidence>
<dbReference type="GO" id="GO:0006509">
    <property type="term" value="P:membrane protein ectodomain proteolysis"/>
    <property type="evidence" value="ECO:0007669"/>
    <property type="project" value="TreeGrafter"/>
</dbReference>
<evidence type="ECO:0000256" key="2">
    <source>
        <dbReference type="SAM" id="SignalP"/>
    </source>
</evidence>
<keyword evidence="2" id="KW-0732">Signal</keyword>
<feature type="binding site" evidence="1">
    <location>
        <position position="321"/>
    </location>
    <ligand>
        <name>Zn(2+)</name>
        <dbReference type="ChEBI" id="CHEBI:29105"/>
        <note>catalytic</note>
    </ligand>
</feature>
<keyword evidence="1" id="KW-0479">Metal-binding</keyword>
<dbReference type="GO" id="GO:0004222">
    <property type="term" value="F:metalloendopeptidase activity"/>
    <property type="evidence" value="ECO:0007669"/>
    <property type="project" value="InterPro"/>
</dbReference>
<dbReference type="PROSITE" id="PS50215">
    <property type="entry name" value="ADAM_MEPRO"/>
    <property type="match status" value="1"/>
</dbReference>
<dbReference type="InterPro" id="IPR001590">
    <property type="entry name" value="Peptidase_M12B"/>
</dbReference>
<dbReference type="AlphaFoldDB" id="A0A7E4VZ31"/>
<protein>
    <submittedName>
        <fullName evidence="5">Peptidase M12B domain-containing protein</fullName>
    </submittedName>
</protein>
<keyword evidence="1" id="KW-0862">Zinc</keyword>
<evidence type="ECO:0000313" key="5">
    <source>
        <dbReference type="WBParaSite" id="Pan_g5142.t1"/>
    </source>
</evidence>
<keyword evidence="4" id="KW-1185">Reference proteome</keyword>
<dbReference type="Gene3D" id="3.40.390.10">
    <property type="entry name" value="Collagenase (Catalytic Domain)"/>
    <property type="match status" value="1"/>
</dbReference>
<dbReference type="GO" id="GO:0046872">
    <property type="term" value="F:metal ion binding"/>
    <property type="evidence" value="ECO:0007669"/>
    <property type="project" value="UniProtKB-KW"/>
</dbReference>
<evidence type="ECO:0000256" key="1">
    <source>
        <dbReference type="PROSITE-ProRule" id="PRU00276"/>
    </source>
</evidence>
<dbReference type="InterPro" id="IPR051489">
    <property type="entry name" value="ADAM_Metalloproteinase"/>
</dbReference>
<dbReference type="PANTHER" id="PTHR45702">
    <property type="entry name" value="ADAM10/ADAM17 METALLOPEPTIDASE FAMILY MEMBER"/>
    <property type="match status" value="1"/>
</dbReference>
<accession>A0A7E4VZ31</accession>
<feature type="binding site" evidence="1">
    <location>
        <position position="331"/>
    </location>
    <ligand>
        <name>Zn(2+)</name>
        <dbReference type="ChEBI" id="CHEBI:29105"/>
        <note>catalytic</note>
    </ligand>
</feature>
<feature type="chain" id="PRO_5028973031" evidence="2">
    <location>
        <begin position="23"/>
        <end position="435"/>
    </location>
</feature>
<comment type="caution">
    <text evidence="1">Lacks conserved residue(s) required for the propagation of feature annotation.</text>
</comment>
<name>A0A7E4VZ31_PANRE</name>
<evidence type="ECO:0000313" key="4">
    <source>
        <dbReference type="Proteomes" id="UP000492821"/>
    </source>
</evidence>
<dbReference type="InterPro" id="IPR024079">
    <property type="entry name" value="MetalloPept_cat_dom_sf"/>
</dbReference>
<proteinExistence type="predicted"/>
<feature type="signal peptide" evidence="2">
    <location>
        <begin position="1"/>
        <end position="22"/>
    </location>
</feature>
<feature type="active site" evidence="1">
    <location>
        <position position="322"/>
    </location>
</feature>
<dbReference type="WBParaSite" id="Pan_g5142.t1">
    <property type="protein sequence ID" value="Pan_g5142.t1"/>
    <property type="gene ID" value="Pan_g5142"/>
</dbReference>
<sequence>MTNFRIILILLYGIAFWQIAATTHTNVHANVEHRIFEPGKLQIIVTRRSSDYHAILIQRATPQKHIDIITVYGKEKVIPNESKAQFFDGHLKGCFQCKAIVVWFADVDIIYGIFNFIHDKLYVEPTSIYDNQYKFNRVPQTPKLPSSLRGLKPFNKTLCPMSMYVDNELNQKFHYDFLAVYRYIMVTVEFVNDIYKSIDFGRTKNGERITGVHFGVVRLTIEKYEYDYGDNEGYVNVNRLLYSFAKVVTSSDVCITVIITGREPLGPNIGAAFGGKIKNSKVYGICGVRQLYDTYTNVAAISTVFNDTVVRVFDLHRTLGHEIGHLASALHDDENLDFATLMAPHVTNGDNESHFTFLDQTIKRMGELLSVVYELCFLWPGHVTECGNGILELGEQHVYSKVMRSALQNITIAAWKIVVLLHQQRHAPFNQMIRK</sequence>
<feature type="binding site" evidence="1">
    <location>
        <position position="325"/>
    </location>
    <ligand>
        <name>Zn(2+)</name>
        <dbReference type="ChEBI" id="CHEBI:29105"/>
        <note>catalytic</note>
    </ligand>
</feature>
<dbReference type="Pfam" id="PF13688">
    <property type="entry name" value="Reprolysin_5"/>
    <property type="match status" value="1"/>
</dbReference>
<dbReference type="SUPFAM" id="SSF55486">
    <property type="entry name" value="Metalloproteases ('zincins'), catalytic domain"/>
    <property type="match status" value="1"/>
</dbReference>
<dbReference type="Proteomes" id="UP000492821">
    <property type="component" value="Unassembled WGS sequence"/>
</dbReference>
<dbReference type="PANTHER" id="PTHR45702:SF2">
    <property type="entry name" value="KUZBANIAN, ISOFORM A"/>
    <property type="match status" value="1"/>
</dbReference>
<reference evidence="4" key="1">
    <citation type="journal article" date="2013" name="Genetics">
        <title>The draft genome and transcriptome of Panagrellus redivivus are shaped by the harsh demands of a free-living lifestyle.</title>
        <authorList>
            <person name="Srinivasan J."/>
            <person name="Dillman A.R."/>
            <person name="Macchietto M.G."/>
            <person name="Heikkinen L."/>
            <person name="Lakso M."/>
            <person name="Fracchia K.M."/>
            <person name="Antoshechkin I."/>
            <person name="Mortazavi A."/>
            <person name="Wong G."/>
            <person name="Sternberg P.W."/>
        </authorList>
    </citation>
    <scope>NUCLEOTIDE SEQUENCE [LARGE SCALE GENOMIC DNA]</scope>
    <source>
        <strain evidence="4">MT8872</strain>
    </source>
</reference>
<organism evidence="4 5">
    <name type="scientific">Panagrellus redivivus</name>
    <name type="common">Microworm</name>
    <dbReference type="NCBI Taxonomy" id="6233"/>
    <lineage>
        <taxon>Eukaryota</taxon>
        <taxon>Metazoa</taxon>
        <taxon>Ecdysozoa</taxon>
        <taxon>Nematoda</taxon>
        <taxon>Chromadorea</taxon>
        <taxon>Rhabditida</taxon>
        <taxon>Tylenchina</taxon>
        <taxon>Panagrolaimomorpha</taxon>
        <taxon>Panagrolaimoidea</taxon>
        <taxon>Panagrolaimidae</taxon>
        <taxon>Panagrellus</taxon>
    </lineage>
</organism>
<reference evidence="5" key="2">
    <citation type="submission" date="2020-10" db="UniProtKB">
        <authorList>
            <consortium name="WormBaseParasite"/>
        </authorList>
    </citation>
    <scope>IDENTIFICATION</scope>
</reference>
<feature type="domain" description="Peptidase M12B" evidence="3">
    <location>
        <begin position="157"/>
        <end position="381"/>
    </location>
</feature>